<dbReference type="EMBL" id="JBEZFP010000008">
    <property type="protein sequence ID" value="MEU8132867.1"/>
    <property type="molecule type" value="Genomic_DNA"/>
</dbReference>
<dbReference type="GO" id="GO:0003677">
    <property type="term" value="F:DNA binding"/>
    <property type="evidence" value="ECO:0007669"/>
    <property type="project" value="UniProtKB-KW"/>
</dbReference>
<dbReference type="InterPro" id="IPR000424">
    <property type="entry name" value="Primosome_PriB/ssb"/>
</dbReference>
<evidence type="ECO:0000313" key="5">
    <source>
        <dbReference type="Proteomes" id="UP001551482"/>
    </source>
</evidence>
<sequence length="143" mass="16162">MNDTFVTLIGNVVSEVRTSVTGNGVPMARFRLGVSPRRFDREANQWVNRESSYYTVVAWRRLAEHTMSSVEKGDPLVVAGRLCVREWQRDERWHTSVDVEAYSLGHDLARGTSQFTRAPRRESDAGHISVARTESDSPRARAA</sequence>
<accession>A0ABV3DBR8</accession>
<reference evidence="4 5" key="1">
    <citation type="submission" date="2024-06" db="EMBL/GenBank/DDBJ databases">
        <title>The Natural Products Discovery Center: Release of the First 8490 Sequenced Strains for Exploring Actinobacteria Biosynthetic Diversity.</title>
        <authorList>
            <person name="Kalkreuter E."/>
            <person name="Kautsar S.A."/>
            <person name="Yang D."/>
            <person name="Bader C.D."/>
            <person name="Teijaro C.N."/>
            <person name="Fluegel L."/>
            <person name="Davis C.M."/>
            <person name="Simpson J.R."/>
            <person name="Lauterbach L."/>
            <person name="Steele A.D."/>
            <person name="Gui C."/>
            <person name="Meng S."/>
            <person name="Li G."/>
            <person name="Viehrig K."/>
            <person name="Ye F."/>
            <person name="Su P."/>
            <person name="Kiefer A.F."/>
            <person name="Nichols A."/>
            <person name="Cepeda A.J."/>
            <person name="Yan W."/>
            <person name="Fan B."/>
            <person name="Jiang Y."/>
            <person name="Adhikari A."/>
            <person name="Zheng C.-J."/>
            <person name="Schuster L."/>
            <person name="Cowan T.M."/>
            <person name="Smanski M.J."/>
            <person name="Chevrette M.G."/>
            <person name="De Carvalho L.P.S."/>
            <person name="Shen B."/>
        </authorList>
    </citation>
    <scope>NUCLEOTIDE SEQUENCE [LARGE SCALE GENOMIC DNA]</scope>
    <source>
        <strain evidence="4 5">NPDC048946</strain>
    </source>
</reference>
<gene>
    <name evidence="4" type="ORF">AB0C36_05100</name>
</gene>
<dbReference type="PROSITE" id="PS50935">
    <property type="entry name" value="SSB"/>
    <property type="match status" value="1"/>
</dbReference>
<organism evidence="4 5">
    <name type="scientific">Streptodolium elevatio</name>
    <dbReference type="NCBI Taxonomy" id="3157996"/>
    <lineage>
        <taxon>Bacteria</taxon>
        <taxon>Bacillati</taxon>
        <taxon>Actinomycetota</taxon>
        <taxon>Actinomycetes</taxon>
        <taxon>Kitasatosporales</taxon>
        <taxon>Streptomycetaceae</taxon>
        <taxon>Streptodolium</taxon>
    </lineage>
</organism>
<dbReference type="InterPro" id="IPR011344">
    <property type="entry name" value="ssDNA-bd"/>
</dbReference>
<dbReference type="Proteomes" id="UP001551482">
    <property type="component" value="Unassembled WGS sequence"/>
</dbReference>
<evidence type="ECO:0000256" key="3">
    <source>
        <dbReference type="SAM" id="MobiDB-lite"/>
    </source>
</evidence>
<keyword evidence="5" id="KW-1185">Reference proteome</keyword>
<dbReference type="CDD" id="cd04496">
    <property type="entry name" value="SSB_OBF"/>
    <property type="match status" value="1"/>
</dbReference>
<feature type="compositionally biased region" description="Basic and acidic residues" evidence="3">
    <location>
        <begin position="133"/>
        <end position="143"/>
    </location>
</feature>
<comment type="caution">
    <text evidence="4">The sequence shown here is derived from an EMBL/GenBank/DDBJ whole genome shotgun (WGS) entry which is preliminary data.</text>
</comment>
<proteinExistence type="predicted"/>
<dbReference type="PIRSF" id="PIRSF002070">
    <property type="entry name" value="SSB"/>
    <property type="match status" value="1"/>
</dbReference>
<name>A0ABV3DBR8_9ACTN</name>
<dbReference type="RefSeq" id="WP_358349392.1">
    <property type="nucleotide sequence ID" value="NZ_JBEZFP010000008.1"/>
</dbReference>
<evidence type="ECO:0000313" key="4">
    <source>
        <dbReference type="EMBL" id="MEU8132867.1"/>
    </source>
</evidence>
<dbReference type="Pfam" id="PF00436">
    <property type="entry name" value="SSB"/>
    <property type="match status" value="1"/>
</dbReference>
<dbReference type="InterPro" id="IPR012340">
    <property type="entry name" value="NA-bd_OB-fold"/>
</dbReference>
<evidence type="ECO:0000256" key="1">
    <source>
        <dbReference type="ARBA" id="ARBA00023125"/>
    </source>
</evidence>
<dbReference type="Gene3D" id="2.40.50.140">
    <property type="entry name" value="Nucleic acid-binding proteins"/>
    <property type="match status" value="1"/>
</dbReference>
<evidence type="ECO:0000256" key="2">
    <source>
        <dbReference type="PIRNR" id="PIRNR002070"/>
    </source>
</evidence>
<keyword evidence="1 2" id="KW-0238">DNA-binding</keyword>
<protein>
    <recommendedName>
        <fullName evidence="2">Single-stranded DNA-binding protein</fullName>
    </recommendedName>
</protein>
<dbReference type="SUPFAM" id="SSF50249">
    <property type="entry name" value="Nucleic acid-binding proteins"/>
    <property type="match status" value="1"/>
</dbReference>
<feature type="region of interest" description="Disordered" evidence="3">
    <location>
        <begin position="113"/>
        <end position="143"/>
    </location>
</feature>